<gene>
    <name evidence="1" type="ORF">ANME2D_01301</name>
</gene>
<keyword evidence="2" id="KW-1185">Reference proteome</keyword>
<name>A0A062V172_9EURY</name>
<organism evidence="1 2">
    <name type="scientific">Candidatus Methanoperedens nitratireducens</name>
    <dbReference type="NCBI Taxonomy" id="1392998"/>
    <lineage>
        <taxon>Archaea</taxon>
        <taxon>Methanobacteriati</taxon>
        <taxon>Methanobacteriota</taxon>
        <taxon>Stenosarchaea group</taxon>
        <taxon>Methanomicrobia</taxon>
        <taxon>Methanosarcinales</taxon>
        <taxon>ANME-2 cluster</taxon>
        <taxon>Candidatus Methanoperedentaceae</taxon>
        <taxon>Candidatus Methanoperedens</taxon>
    </lineage>
</organism>
<protein>
    <submittedName>
        <fullName evidence="1">Uncharacterized protein</fullName>
    </submittedName>
</protein>
<accession>A0A062V172</accession>
<comment type="caution">
    <text evidence="1">The sequence shown here is derived from an EMBL/GenBank/DDBJ whole genome shotgun (WGS) entry which is preliminary data.</text>
</comment>
<reference evidence="1 2" key="1">
    <citation type="journal article" date="2013" name="Nature">
        <title>Anaerobic oxidation of methane coupled to nitrate reduction in a novel archaeal lineage.</title>
        <authorList>
            <person name="Haroon M.F."/>
            <person name="Hu S."/>
            <person name="Shi Y."/>
            <person name="Imelfort M."/>
            <person name="Keller J."/>
            <person name="Hugenholtz P."/>
            <person name="Yuan Z."/>
            <person name="Tyson G.W."/>
        </authorList>
    </citation>
    <scope>NUCLEOTIDE SEQUENCE [LARGE SCALE GENOMIC DNA]</scope>
    <source>
        <strain evidence="1 2">ANME-2d</strain>
    </source>
</reference>
<sequence>MKEILKKTLTCRARYYLLKEEFQEMDREDKELYLFLRGGFAAK</sequence>
<dbReference type="Proteomes" id="UP000027153">
    <property type="component" value="Unassembled WGS sequence"/>
</dbReference>
<dbReference type="AlphaFoldDB" id="A0A062V172"/>
<evidence type="ECO:0000313" key="1">
    <source>
        <dbReference type="EMBL" id="KCZ72866.1"/>
    </source>
</evidence>
<dbReference type="EMBL" id="JMIY01000002">
    <property type="protein sequence ID" value="KCZ72866.1"/>
    <property type="molecule type" value="Genomic_DNA"/>
</dbReference>
<proteinExistence type="predicted"/>
<dbReference type="RefSeq" id="WP_277812910.1">
    <property type="nucleotide sequence ID" value="NZ_JMIY01000002.1"/>
</dbReference>
<evidence type="ECO:0000313" key="2">
    <source>
        <dbReference type="Proteomes" id="UP000027153"/>
    </source>
</evidence>